<organism evidence="3 4">
    <name type="scientific">Streptomyces sviceus (strain ATCC 29083 / DSM 924 / JCM 4929 / NBRC 13980 / NCIMB 11184 / NRRL 5439 / UC 5370)</name>
    <dbReference type="NCBI Taxonomy" id="463191"/>
    <lineage>
        <taxon>Bacteria</taxon>
        <taxon>Bacillati</taxon>
        <taxon>Actinomycetota</taxon>
        <taxon>Actinomycetes</taxon>
        <taxon>Kitasatosporales</taxon>
        <taxon>Streptomycetaceae</taxon>
        <taxon>Streptomyces</taxon>
    </lineage>
</organism>
<sequence length="203" mass="22197">MPSEASRPRGNHGGNHGGSERETSMSMRKRAVAMMTAALLGAGTLGLAVAPAADAASYHGIDGNGVVSDDWQDEENLSVDDYADSNATALWESVLYADGAKWQDEDGDWHNFGKSQIDGSFGPETESATQWWQERYGLTDNDGVVTDQSWEFAQQWLHGPVSGGGVRYDGDRRDVDFKRVSGKYRVKLKGTGPWRIAYYDQVG</sequence>
<dbReference type="HOGENOM" id="CLU_124483_0_0_11"/>
<accession>B5HRA3</accession>
<dbReference type="SUPFAM" id="SSF47090">
    <property type="entry name" value="PGBD-like"/>
    <property type="match status" value="1"/>
</dbReference>
<proteinExistence type="predicted"/>
<dbReference type="Pfam" id="PF01471">
    <property type="entry name" value="PG_binding_1"/>
    <property type="match status" value="1"/>
</dbReference>
<gene>
    <name evidence="3" type="ORF">SSEG_01938</name>
</gene>
<evidence type="ECO:0000259" key="2">
    <source>
        <dbReference type="Pfam" id="PF01471"/>
    </source>
</evidence>
<name>B5HRA3_STRX2</name>
<dbReference type="AlphaFoldDB" id="B5HRA3"/>
<feature type="region of interest" description="Disordered" evidence="1">
    <location>
        <begin position="1"/>
        <end position="26"/>
    </location>
</feature>
<keyword evidence="4" id="KW-1185">Reference proteome</keyword>
<dbReference type="Proteomes" id="UP000002785">
    <property type="component" value="Chromosome"/>
</dbReference>
<dbReference type="InterPro" id="IPR002477">
    <property type="entry name" value="Peptidoglycan-bd-like"/>
</dbReference>
<dbReference type="eggNOG" id="COG3409">
    <property type="taxonomic scope" value="Bacteria"/>
</dbReference>
<dbReference type="InterPro" id="IPR036366">
    <property type="entry name" value="PGBDSf"/>
</dbReference>
<evidence type="ECO:0000313" key="4">
    <source>
        <dbReference type="Proteomes" id="UP000002785"/>
    </source>
</evidence>
<evidence type="ECO:0000313" key="3">
    <source>
        <dbReference type="EMBL" id="EDY55358.1"/>
    </source>
</evidence>
<reference evidence="3" key="1">
    <citation type="submission" date="2009-10" db="EMBL/GenBank/DDBJ databases">
        <title>The genome sequence of Streptomyces sviceus strain ATCC 29083.</title>
        <authorList>
            <consortium name="The Broad Institute Genome Sequencing Platform"/>
            <consortium name="Broad Institute Microbial Sequencing Center"/>
            <person name="Fischbach M."/>
            <person name="Godfrey P."/>
            <person name="Ward D."/>
            <person name="Young S."/>
            <person name="Zeng Q."/>
            <person name="Koehrsen M."/>
            <person name="Alvarado L."/>
            <person name="Berlin A.M."/>
            <person name="Bochicchio J."/>
            <person name="Borenstein D."/>
            <person name="Chapman S.B."/>
            <person name="Chen Z."/>
            <person name="Engels R."/>
            <person name="Freedman E."/>
            <person name="Gellesch M."/>
            <person name="Goldberg J."/>
            <person name="Griggs A."/>
            <person name="Gujja S."/>
            <person name="Heilman E.R."/>
            <person name="Heiman D.I."/>
            <person name="Hepburn T.A."/>
            <person name="Howarth C."/>
            <person name="Jen D."/>
            <person name="Larson L."/>
            <person name="Lewis B."/>
            <person name="Mehta T."/>
            <person name="Park D."/>
            <person name="Pearson M."/>
            <person name="Richards J."/>
            <person name="Roberts A."/>
            <person name="Saif S."/>
            <person name="Shea T.D."/>
            <person name="Shenoy N."/>
            <person name="Sisk P."/>
            <person name="Stolte C."/>
            <person name="Sykes S.N."/>
            <person name="Thomson T."/>
            <person name="Walk T."/>
            <person name="White J."/>
            <person name="Yandava C."/>
            <person name="Straight P."/>
            <person name="Clardy J."/>
            <person name="Hung D."/>
            <person name="Kolter R."/>
            <person name="Mekalanos J."/>
            <person name="Walker S."/>
            <person name="Walsh C.T."/>
            <person name="Wieland-Brown L.C."/>
            <person name="Haas B."/>
            <person name="Nusbaum C."/>
            <person name="Birren B."/>
        </authorList>
    </citation>
    <scope>NUCLEOTIDE SEQUENCE [LARGE SCALE GENOMIC DNA]</scope>
    <source>
        <strain evidence="3">ATCC 29083</strain>
    </source>
</reference>
<protein>
    <recommendedName>
        <fullName evidence="2">Peptidoglycan binding-like domain-containing protein</fullName>
    </recommendedName>
</protein>
<dbReference type="Gene3D" id="1.10.101.10">
    <property type="entry name" value="PGBD-like superfamily/PGBD"/>
    <property type="match status" value="1"/>
</dbReference>
<dbReference type="InterPro" id="IPR036365">
    <property type="entry name" value="PGBD-like_sf"/>
</dbReference>
<feature type="domain" description="Peptidoglycan binding-like" evidence="2">
    <location>
        <begin position="115"/>
        <end position="151"/>
    </location>
</feature>
<evidence type="ECO:0000256" key="1">
    <source>
        <dbReference type="SAM" id="MobiDB-lite"/>
    </source>
</evidence>
<dbReference type="EMBL" id="CM000951">
    <property type="protein sequence ID" value="EDY55358.1"/>
    <property type="molecule type" value="Genomic_DNA"/>
</dbReference>